<dbReference type="OrthoDB" id="9802090at2"/>
<dbReference type="PANTHER" id="PTHR23417">
    <property type="entry name" value="3-DEOXY-D-MANNO-OCTULOSONIC-ACID TRANSFERASE/TRNA GUANINE-N 7 - -METHYLTRANSFERASE"/>
    <property type="match status" value="1"/>
</dbReference>
<organism evidence="10 11">
    <name type="scientific">Gemella haemolysans</name>
    <dbReference type="NCBI Taxonomy" id="1379"/>
    <lineage>
        <taxon>Bacteria</taxon>
        <taxon>Bacillati</taxon>
        <taxon>Bacillota</taxon>
        <taxon>Bacilli</taxon>
        <taxon>Bacillales</taxon>
        <taxon>Gemellaceae</taxon>
        <taxon>Gemella</taxon>
    </lineage>
</organism>
<comment type="catalytic activity">
    <reaction evidence="1 9">
        <text>guanosine(46) in tRNA + S-adenosyl-L-methionine = N(7)-methylguanosine(46) in tRNA + S-adenosyl-L-homocysteine</text>
        <dbReference type="Rhea" id="RHEA:42708"/>
        <dbReference type="Rhea" id="RHEA-COMP:10188"/>
        <dbReference type="Rhea" id="RHEA-COMP:10189"/>
        <dbReference type="ChEBI" id="CHEBI:57856"/>
        <dbReference type="ChEBI" id="CHEBI:59789"/>
        <dbReference type="ChEBI" id="CHEBI:74269"/>
        <dbReference type="ChEBI" id="CHEBI:74480"/>
        <dbReference type="EC" id="2.1.1.33"/>
    </reaction>
</comment>
<feature type="binding site" evidence="9">
    <location>
        <position position="121"/>
    </location>
    <ligand>
        <name>substrate</name>
    </ligand>
</feature>
<keyword evidence="6 9" id="KW-0819">tRNA processing</keyword>
<keyword evidence="3 9" id="KW-0489">Methyltransferase</keyword>
<evidence type="ECO:0000256" key="1">
    <source>
        <dbReference type="ARBA" id="ARBA00000142"/>
    </source>
</evidence>
<feature type="binding site" evidence="9">
    <location>
        <position position="95"/>
    </location>
    <ligand>
        <name>S-adenosyl-L-methionine</name>
        <dbReference type="ChEBI" id="CHEBI:59789"/>
    </ligand>
</feature>
<evidence type="ECO:0000256" key="5">
    <source>
        <dbReference type="ARBA" id="ARBA00022691"/>
    </source>
</evidence>
<dbReference type="PANTHER" id="PTHR23417:SF14">
    <property type="entry name" value="PENTACOTRIPEPTIDE-REPEAT REGION OF PRORP DOMAIN-CONTAINING PROTEIN"/>
    <property type="match status" value="1"/>
</dbReference>
<dbReference type="STRING" id="1379.HMPREF3186_01213"/>
<feature type="binding site" evidence="9">
    <location>
        <position position="153"/>
    </location>
    <ligand>
        <name>substrate</name>
    </ligand>
</feature>
<name>A0A133ZVE3_9BACL</name>
<dbReference type="NCBIfam" id="TIGR00091">
    <property type="entry name" value="tRNA (guanosine(46)-N7)-methyltransferase TrmB"/>
    <property type="match status" value="1"/>
</dbReference>
<evidence type="ECO:0000256" key="2">
    <source>
        <dbReference type="ARBA" id="ARBA00003015"/>
    </source>
</evidence>
<dbReference type="UniPathway" id="UPA00989"/>
<dbReference type="Proteomes" id="UP000070355">
    <property type="component" value="Unassembled WGS sequence"/>
</dbReference>
<gene>
    <name evidence="9" type="primary">trmB</name>
    <name evidence="10" type="ORF">HMPREF3186_01213</name>
</gene>
<dbReference type="AlphaFoldDB" id="A0A133ZVE3"/>
<feature type="binding site" evidence="9">
    <location>
        <position position="43"/>
    </location>
    <ligand>
        <name>S-adenosyl-L-methionine</name>
        <dbReference type="ChEBI" id="CHEBI:59789"/>
    </ligand>
</feature>
<dbReference type="Pfam" id="PF02390">
    <property type="entry name" value="Methyltransf_4"/>
    <property type="match status" value="1"/>
</dbReference>
<dbReference type="EMBL" id="LSDC01000076">
    <property type="protein sequence ID" value="KXB59395.1"/>
    <property type="molecule type" value="Genomic_DNA"/>
</dbReference>
<dbReference type="EC" id="2.1.1.33" evidence="9"/>
<dbReference type="InterPro" id="IPR055361">
    <property type="entry name" value="tRNA_methyltr_TrmB_bact"/>
</dbReference>
<comment type="function">
    <text evidence="2 9">Catalyzes the formation of N(7)-methylguanine at position 46 (m7G46) in tRNA.</text>
</comment>
<evidence type="ECO:0000256" key="4">
    <source>
        <dbReference type="ARBA" id="ARBA00022679"/>
    </source>
</evidence>
<keyword evidence="5 9" id="KW-0949">S-adenosyl-L-methionine</keyword>
<feature type="binding site" evidence="9">
    <location>
        <position position="117"/>
    </location>
    <ligand>
        <name>S-adenosyl-L-methionine</name>
        <dbReference type="ChEBI" id="CHEBI:59789"/>
    </ligand>
</feature>
<evidence type="ECO:0000256" key="7">
    <source>
        <dbReference type="ARBA" id="ARBA00060552"/>
    </source>
</evidence>
<dbReference type="Gene3D" id="3.40.50.150">
    <property type="entry name" value="Vaccinia Virus protein VP39"/>
    <property type="match status" value="1"/>
</dbReference>
<feature type="region of interest" description="Interaction with RNA" evidence="9">
    <location>
        <begin position="123"/>
        <end position="128"/>
    </location>
</feature>
<reference evidence="11" key="1">
    <citation type="submission" date="2016-01" db="EMBL/GenBank/DDBJ databases">
        <authorList>
            <person name="Mitreva M."/>
            <person name="Pepin K.H."/>
            <person name="Mihindukulasuriya K.A."/>
            <person name="Fulton R."/>
            <person name="Fronick C."/>
            <person name="O'Laughlin M."/>
            <person name="Miner T."/>
            <person name="Herter B."/>
            <person name="Rosa B.A."/>
            <person name="Cordes M."/>
            <person name="Tomlinson C."/>
            <person name="Wollam A."/>
            <person name="Palsikar V.B."/>
            <person name="Mardis E.R."/>
            <person name="Wilson R.K."/>
        </authorList>
    </citation>
    <scope>NUCLEOTIDE SEQUENCE [LARGE SCALE GENOMIC DNA]</scope>
    <source>
        <strain evidence="11">DNF01167</strain>
    </source>
</reference>
<dbReference type="InterPro" id="IPR029063">
    <property type="entry name" value="SAM-dependent_MTases_sf"/>
</dbReference>
<feature type="binding site" evidence="9">
    <location>
        <begin position="191"/>
        <end position="194"/>
    </location>
    <ligand>
        <name>substrate</name>
    </ligand>
</feature>
<sequence>MRVRNRADARERLENSPVVFLQPKDNKGKWKEIFGNDNPIHLEIGSGKGKFIHTLAEKHPKINFIAMEAQPTVLTFLLDKVEETHRENLKLISGNAEDLLEYFAEGEVDRLYLNFSDPWPKTRHEKRRLTFHTFLACYEAILNGNKTIVQKTDNQGLFEYSVMSYAKYGFTFNRLSLDLTNSVYEEDNVHTEYEDKFIKKGNRIYMVEAVKESK</sequence>
<protein>
    <recommendedName>
        <fullName evidence="9">tRNA (guanine-N(7)-)-methyltransferase</fullName>
        <ecNumber evidence="9">2.1.1.33</ecNumber>
    </recommendedName>
    <alternativeName>
        <fullName evidence="9">tRNA (guanine(46)-N(7))-methyltransferase</fullName>
    </alternativeName>
    <alternativeName>
        <fullName evidence="9">tRNA(m7G46)-methyltransferase</fullName>
    </alternativeName>
</protein>
<comment type="caution">
    <text evidence="10">The sequence shown here is derived from an EMBL/GenBank/DDBJ whole genome shotgun (WGS) entry which is preliminary data.</text>
</comment>
<dbReference type="CDD" id="cd02440">
    <property type="entry name" value="AdoMet_MTases"/>
    <property type="match status" value="1"/>
</dbReference>
<dbReference type="GO" id="GO:0043527">
    <property type="term" value="C:tRNA methyltransferase complex"/>
    <property type="evidence" value="ECO:0007669"/>
    <property type="project" value="TreeGrafter"/>
</dbReference>
<comment type="pathway">
    <text evidence="7 9">tRNA modification; N(7)-methylguanine-tRNA biosynthesis.</text>
</comment>
<accession>A0A133ZVE3</accession>
<comment type="similarity">
    <text evidence="8 9">Belongs to the class I-like SAM-binding methyltransferase superfamily. TrmB family.</text>
</comment>
<evidence type="ECO:0000256" key="3">
    <source>
        <dbReference type="ARBA" id="ARBA00022603"/>
    </source>
</evidence>
<evidence type="ECO:0000256" key="6">
    <source>
        <dbReference type="ARBA" id="ARBA00022694"/>
    </source>
</evidence>
<evidence type="ECO:0000256" key="8">
    <source>
        <dbReference type="ARBA" id="ARBA00060767"/>
    </source>
</evidence>
<evidence type="ECO:0000313" key="10">
    <source>
        <dbReference type="EMBL" id="KXB59395.1"/>
    </source>
</evidence>
<evidence type="ECO:0000313" key="11">
    <source>
        <dbReference type="Proteomes" id="UP000070355"/>
    </source>
</evidence>
<dbReference type="NCBIfam" id="NF001080">
    <property type="entry name" value="PRK00121.2-2"/>
    <property type="match status" value="1"/>
</dbReference>
<dbReference type="FunFam" id="3.40.50.150:FF:000035">
    <property type="entry name" value="tRNA (guanine-N(7)-)-methyltransferase"/>
    <property type="match status" value="1"/>
</dbReference>
<dbReference type="RefSeq" id="WP_060914340.1">
    <property type="nucleotide sequence ID" value="NZ_KQ959965.1"/>
</dbReference>
<dbReference type="HAMAP" id="MF_01057">
    <property type="entry name" value="tRNA_methyltr_TrmB"/>
    <property type="match status" value="1"/>
</dbReference>
<evidence type="ECO:0000256" key="9">
    <source>
        <dbReference type="HAMAP-Rule" id="MF_01057"/>
    </source>
</evidence>
<feature type="binding site" evidence="9">
    <location>
        <position position="68"/>
    </location>
    <ligand>
        <name>S-adenosyl-L-methionine</name>
        <dbReference type="ChEBI" id="CHEBI:59789"/>
    </ligand>
</feature>
<dbReference type="PATRIC" id="fig|1379.3.peg.1193"/>
<proteinExistence type="inferred from homology"/>
<dbReference type="PROSITE" id="PS51625">
    <property type="entry name" value="SAM_MT_TRMB"/>
    <property type="match status" value="1"/>
</dbReference>
<keyword evidence="4 9" id="KW-0808">Transferase</keyword>
<dbReference type="InterPro" id="IPR003358">
    <property type="entry name" value="tRNA_(Gua-N-7)_MeTrfase_Trmb"/>
</dbReference>
<dbReference type="GO" id="GO:0008176">
    <property type="term" value="F:tRNA (guanine(46)-N7)-methyltransferase activity"/>
    <property type="evidence" value="ECO:0007669"/>
    <property type="project" value="UniProtKB-UniRule"/>
</dbReference>
<dbReference type="SUPFAM" id="SSF53335">
    <property type="entry name" value="S-adenosyl-L-methionine-dependent methyltransferases"/>
    <property type="match status" value="1"/>
</dbReference>